<dbReference type="AlphaFoldDB" id="A0A143CAM2"/>
<proteinExistence type="predicted"/>
<dbReference type="SUPFAM" id="SSF54427">
    <property type="entry name" value="NTF2-like"/>
    <property type="match status" value="1"/>
</dbReference>
<dbReference type="Gene3D" id="3.10.450.50">
    <property type="match status" value="1"/>
</dbReference>
<protein>
    <recommendedName>
        <fullName evidence="1">SnoaL-like domain-containing protein</fullName>
    </recommendedName>
</protein>
<evidence type="ECO:0000313" key="3">
    <source>
        <dbReference type="Proteomes" id="UP000076096"/>
    </source>
</evidence>
<dbReference type="STRING" id="1783515.A4E84_36480"/>
<dbReference type="KEGG" id="stsi:A4E84_36480"/>
<name>A0A143CAM2_9ACTN</name>
<dbReference type="Pfam" id="PF13577">
    <property type="entry name" value="SnoaL_4"/>
    <property type="match status" value="1"/>
</dbReference>
<feature type="domain" description="SnoaL-like" evidence="1">
    <location>
        <begin position="2"/>
        <end position="126"/>
    </location>
</feature>
<dbReference type="EMBL" id="CP015098">
    <property type="protein sequence ID" value="AMW14501.1"/>
    <property type="molecule type" value="Genomic_DNA"/>
</dbReference>
<dbReference type="Proteomes" id="UP000076096">
    <property type="component" value="Chromosome"/>
</dbReference>
<dbReference type="InterPro" id="IPR037401">
    <property type="entry name" value="SnoaL-like"/>
</dbReference>
<keyword evidence="3" id="KW-1185">Reference proteome</keyword>
<organism evidence="2 3">
    <name type="scientific">Streptomyces qaidamensis</name>
    <dbReference type="NCBI Taxonomy" id="1783515"/>
    <lineage>
        <taxon>Bacteria</taxon>
        <taxon>Bacillati</taxon>
        <taxon>Actinomycetota</taxon>
        <taxon>Actinomycetes</taxon>
        <taxon>Kitasatosporales</taxon>
        <taxon>Streptomycetaceae</taxon>
        <taxon>Streptomyces</taxon>
        <taxon>Streptomyces aurantiacus group</taxon>
    </lineage>
</organism>
<reference evidence="3" key="1">
    <citation type="submission" date="2016-04" db="EMBL/GenBank/DDBJ databases">
        <authorList>
            <person name="Zhang B."/>
        </authorList>
    </citation>
    <scope>NUCLEOTIDE SEQUENCE [LARGE SCALE GENOMIC DNA]</scope>
    <source>
        <strain evidence="3">S10</strain>
    </source>
</reference>
<dbReference type="InterPro" id="IPR011944">
    <property type="entry name" value="Steroid_delta5-4_isomerase"/>
</dbReference>
<evidence type="ECO:0000313" key="2">
    <source>
        <dbReference type="EMBL" id="AMW14501.1"/>
    </source>
</evidence>
<evidence type="ECO:0000259" key="1">
    <source>
        <dbReference type="Pfam" id="PF13577"/>
    </source>
</evidence>
<accession>A0A143CAM2</accession>
<gene>
    <name evidence="2" type="ORF">A4E84_36480</name>
</gene>
<sequence>MQRLIDESEVRKLVQEHYRALDDANFDALNSLYTDDAVFEIGGQIHRGRKAIVDTPGNTIGRAYEVTYHHIGQIYVDLDGDEARGVAYVIAYHLPNAAELMKHEDAGGKFHVTARRTEDGWRFTQVRLEIVFTQGDPMRVHV</sequence>
<dbReference type="InterPro" id="IPR032710">
    <property type="entry name" value="NTF2-like_dom_sf"/>
</dbReference>
<dbReference type="NCBIfam" id="TIGR02246">
    <property type="entry name" value="SgcJ/EcaC family oxidoreductase"/>
    <property type="match status" value="1"/>
</dbReference>